<dbReference type="OrthoDB" id="9775255at2"/>
<evidence type="ECO:0000256" key="5">
    <source>
        <dbReference type="ARBA" id="ARBA00022801"/>
    </source>
</evidence>
<evidence type="ECO:0000313" key="10">
    <source>
        <dbReference type="EMBL" id="RBQ28261.1"/>
    </source>
</evidence>
<dbReference type="PANTHER" id="PTHR21039:SF0">
    <property type="entry name" value="HISTIDINOL-PHOSPHATASE"/>
    <property type="match status" value="1"/>
</dbReference>
<dbReference type="InterPro" id="IPR004013">
    <property type="entry name" value="PHP_dom"/>
</dbReference>
<evidence type="ECO:0000256" key="3">
    <source>
        <dbReference type="ARBA" id="ARBA00013085"/>
    </source>
</evidence>
<protein>
    <recommendedName>
        <fullName evidence="3 8">Histidinol-phosphatase</fullName>
        <shortName evidence="8">HolPase</shortName>
        <ecNumber evidence="3 8">3.1.3.15</ecNumber>
    </recommendedName>
</protein>
<dbReference type="InterPro" id="IPR016195">
    <property type="entry name" value="Pol/histidinol_Pase-like"/>
</dbReference>
<dbReference type="EMBL" id="PDKB01000019">
    <property type="protein sequence ID" value="RBQ28261.1"/>
    <property type="molecule type" value="Genomic_DNA"/>
</dbReference>
<dbReference type="GO" id="GO:0004401">
    <property type="term" value="F:histidinol-phosphatase activity"/>
    <property type="evidence" value="ECO:0007669"/>
    <property type="project" value="UniProtKB-UniRule"/>
</dbReference>
<dbReference type="Gene3D" id="3.20.20.140">
    <property type="entry name" value="Metal-dependent hydrolases"/>
    <property type="match status" value="1"/>
</dbReference>
<evidence type="ECO:0000313" key="11">
    <source>
        <dbReference type="Proteomes" id="UP000252669"/>
    </source>
</evidence>
<feature type="domain" description="PHP" evidence="9">
    <location>
        <begin position="8"/>
        <end position="196"/>
    </location>
</feature>
<dbReference type="AlphaFoldDB" id="A0A366MPQ5"/>
<dbReference type="UniPathway" id="UPA00031">
    <property type="reaction ID" value="UER00013"/>
</dbReference>
<evidence type="ECO:0000259" key="9">
    <source>
        <dbReference type="Pfam" id="PF02811"/>
    </source>
</evidence>
<evidence type="ECO:0000256" key="6">
    <source>
        <dbReference type="ARBA" id="ARBA00023102"/>
    </source>
</evidence>
<dbReference type="NCBIfam" id="TIGR01856">
    <property type="entry name" value="hisJ_fam"/>
    <property type="match status" value="1"/>
</dbReference>
<dbReference type="GO" id="GO:0005737">
    <property type="term" value="C:cytoplasm"/>
    <property type="evidence" value="ECO:0007669"/>
    <property type="project" value="TreeGrafter"/>
</dbReference>
<dbReference type="NCBIfam" id="NF005996">
    <property type="entry name" value="PRK08123.1"/>
    <property type="match status" value="1"/>
</dbReference>
<reference evidence="10 11" key="1">
    <citation type="submission" date="2017-10" db="EMBL/GenBank/DDBJ databases">
        <title>Genomics of the genus Arcobacter.</title>
        <authorList>
            <person name="Perez-Cataluna A."/>
            <person name="Figueras M.J."/>
        </authorList>
    </citation>
    <scope>NUCLEOTIDE SEQUENCE [LARGE SCALE GENOMIC DNA]</scope>
    <source>
        <strain evidence="10 11">CECT 9230</strain>
    </source>
</reference>
<dbReference type="NCBIfam" id="NF005596">
    <property type="entry name" value="PRK07328.1"/>
    <property type="match status" value="1"/>
</dbReference>
<comment type="pathway">
    <text evidence="1 8">Amino-acid biosynthesis; L-histidine biosynthesis; L-histidine from 5-phospho-alpha-D-ribose 1-diphosphate: step 8/9.</text>
</comment>
<keyword evidence="11" id="KW-1185">Reference proteome</keyword>
<comment type="similarity">
    <text evidence="2 8">Belongs to the PHP hydrolase family. HisK subfamily.</text>
</comment>
<keyword evidence="4 8" id="KW-0028">Amino-acid biosynthesis</keyword>
<dbReference type="RefSeq" id="WP_113895130.1">
    <property type="nucleotide sequence ID" value="NZ_JANJGA010000018.1"/>
</dbReference>
<sequence length="267" mass="30934">MKDIKRVDLHNHTILCNHATGTVFDYVEKAIKLGIDEYGFSCHAPMNYDPKYRMSLSQKDIYERWIKEAKDFYKDKIKILFAYEVDYLDGFLLDDIINAKVDYLIGSVHFLKNKDDMWGFDNPEFIGVYESKDIDGIWQEYFNAIESMAKTQLFDVVGHFDLIKVFKFLPKKDVRILAKDALNQIKKSNMVLEINPAGLRKPIGETYPSKQLLEVAFDMGINITFGSDAHSVEHIGFGYEEATNLAKEIGFTKCMTFENKDRKLVNF</sequence>
<keyword evidence="5 8" id="KW-0378">Hydrolase</keyword>
<keyword evidence="6 8" id="KW-0368">Histidine biosynthesis</keyword>
<dbReference type="GO" id="GO:0000105">
    <property type="term" value="P:L-histidine biosynthetic process"/>
    <property type="evidence" value="ECO:0007669"/>
    <property type="project" value="UniProtKB-UniRule"/>
</dbReference>
<evidence type="ECO:0000256" key="2">
    <source>
        <dbReference type="ARBA" id="ARBA00009152"/>
    </source>
</evidence>
<organism evidence="10 11">
    <name type="scientific">Aliarcobacter vitoriensis</name>
    <dbReference type="NCBI Taxonomy" id="2011099"/>
    <lineage>
        <taxon>Bacteria</taxon>
        <taxon>Pseudomonadati</taxon>
        <taxon>Campylobacterota</taxon>
        <taxon>Epsilonproteobacteria</taxon>
        <taxon>Campylobacterales</taxon>
        <taxon>Arcobacteraceae</taxon>
        <taxon>Aliarcobacter</taxon>
    </lineage>
</organism>
<dbReference type="Pfam" id="PF02811">
    <property type="entry name" value="PHP"/>
    <property type="match status" value="1"/>
</dbReference>
<evidence type="ECO:0000256" key="8">
    <source>
        <dbReference type="RuleBase" id="RU366003"/>
    </source>
</evidence>
<dbReference type="SUPFAM" id="SSF89550">
    <property type="entry name" value="PHP domain-like"/>
    <property type="match status" value="1"/>
</dbReference>
<comment type="catalytic activity">
    <reaction evidence="7 8">
        <text>L-histidinol phosphate + H2O = L-histidinol + phosphate</text>
        <dbReference type="Rhea" id="RHEA:14465"/>
        <dbReference type="ChEBI" id="CHEBI:15377"/>
        <dbReference type="ChEBI" id="CHEBI:43474"/>
        <dbReference type="ChEBI" id="CHEBI:57699"/>
        <dbReference type="ChEBI" id="CHEBI:57980"/>
        <dbReference type="EC" id="3.1.3.15"/>
    </reaction>
</comment>
<accession>A0A366MPQ5</accession>
<dbReference type="PANTHER" id="PTHR21039">
    <property type="entry name" value="HISTIDINOL PHOSPHATASE-RELATED"/>
    <property type="match status" value="1"/>
</dbReference>
<evidence type="ECO:0000256" key="4">
    <source>
        <dbReference type="ARBA" id="ARBA00022605"/>
    </source>
</evidence>
<dbReference type="CDD" id="cd12110">
    <property type="entry name" value="PHP_HisPPase_Hisj_like"/>
    <property type="match status" value="1"/>
</dbReference>
<gene>
    <name evidence="10" type="ORF">CRU91_10240</name>
</gene>
<comment type="caution">
    <text evidence="10">The sequence shown here is derived from an EMBL/GenBank/DDBJ whole genome shotgun (WGS) entry which is preliminary data.</text>
</comment>
<dbReference type="Proteomes" id="UP000252669">
    <property type="component" value="Unassembled WGS sequence"/>
</dbReference>
<dbReference type="EC" id="3.1.3.15" evidence="3 8"/>
<proteinExistence type="inferred from homology"/>
<evidence type="ECO:0000256" key="7">
    <source>
        <dbReference type="ARBA" id="ARBA00049158"/>
    </source>
</evidence>
<evidence type="ECO:0000256" key="1">
    <source>
        <dbReference type="ARBA" id="ARBA00004970"/>
    </source>
</evidence>
<dbReference type="InterPro" id="IPR010140">
    <property type="entry name" value="Histidinol_P_phosphatase_HisJ"/>
</dbReference>
<name>A0A366MPQ5_9BACT</name>